<evidence type="ECO:0000256" key="4">
    <source>
        <dbReference type="ARBA" id="ARBA00022490"/>
    </source>
</evidence>
<dbReference type="InterPro" id="IPR000682">
    <property type="entry name" value="PCMT"/>
</dbReference>
<dbReference type="PANTHER" id="PTHR11579">
    <property type="entry name" value="PROTEIN-L-ISOASPARTATE O-METHYLTRANSFERASE"/>
    <property type="match status" value="1"/>
</dbReference>
<dbReference type="EC" id="2.1.1.77" evidence="3"/>
<keyword evidence="6" id="KW-0808">Transferase</keyword>
<evidence type="ECO:0000256" key="3">
    <source>
        <dbReference type="ARBA" id="ARBA00011890"/>
    </source>
</evidence>
<dbReference type="GO" id="GO:0032259">
    <property type="term" value="P:methylation"/>
    <property type="evidence" value="ECO:0007669"/>
    <property type="project" value="UniProtKB-KW"/>
</dbReference>
<gene>
    <name evidence="8" type="ORF">METZ01_LOCUS34699</name>
</gene>
<dbReference type="SUPFAM" id="SSF53335">
    <property type="entry name" value="S-adenosyl-L-methionine-dependent methyltransferases"/>
    <property type="match status" value="1"/>
</dbReference>
<reference evidence="8" key="1">
    <citation type="submission" date="2018-05" db="EMBL/GenBank/DDBJ databases">
        <authorList>
            <person name="Lanie J.A."/>
            <person name="Ng W.-L."/>
            <person name="Kazmierczak K.M."/>
            <person name="Andrzejewski T.M."/>
            <person name="Davidsen T.M."/>
            <person name="Wayne K.J."/>
            <person name="Tettelin H."/>
            <person name="Glass J.I."/>
            <person name="Rusch D."/>
            <person name="Podicherti R."/>
            <person name="Tsui H.-C.T."/>
            <person name="Winkler M.E."/>
        </authorList>
    </citation>
    <scope>NUCLEOTIDE SEQUENCE</scope>
</reference>
<evidence type="ECO:0000256" key="1">
    <source>
        <dbReference type="ARBA" id="ARBA00004496"/>
    </source>
</evidence>
<keyword evidence="5" id="KW-0489">Methyltransferase</keyword>
<dbReference type="PANTHER" id="PTHR11579:SF0">
    <property type="entry name" value="PROTEIN-L-ISOASPARTATE(D-ASPARTATE) O-METHYLTRANSFERASE"/>
    <property type="match status" value="1"/>
</dbReference>
<evidence type="ECO:0000313" key="8">
    <source>
        <dbReference type="EMBL" id="SUZ81845.1"/>
    </source>
</evidence>
<evidence type="ECO:0000256" key="2">
    <source>
        <dbReference type="ARBA" id="ARBA00005369"/>
    </source>
</evidence>
<comment type="subcellular location">
    <subcellularLocation>
        <location evidence="1">Cytoplasm</location>
    </subcellularLocation>
</comment>
<evidence type="ECO:0000256" key="5">
    <source>
        <dbReference type="ARBA" id="ARBA00022603"/>
    </source>
</evidence>
<dbReference type="HAMAP" id="MF_00090">
    <property type="entry name" value="PIMT"/>
    <property type="match status" value="1"/>
</dbReference>
<protein>
    <recommendedName>
        <fullName evidence="3">protein-L-isoaspartate(D-aspartate) O-methyltransferase</fullName>
        <ecNumber evidence="3">2.1.1.77</ecNumber>
    </recommendedName>
</protein>
<dbReference type="Gene3D" id="3.40.50.150">
    <property type="entry name" value="Vaccinia Virus protein VP39"/>
    <property type="match status" value="1"/>
</dbReference>
<dbReference type="Pfam" id="PF01135">
    <property type="entry name" value="PCMT"/>
    <property type="match status" value="1"/>
</dbReference>
<dbReference type="GO" id="GO:0004719">
    <property type="term" value="F:protein-L-isoaspartate (D-aspartate) O-methyltransferase activity"/>
    <property type="evidence" value="ECO:0007669"/>
    <property type="project" value="UniProtKB-EC"/>
</dbReference>
<organism evidence="8">
    <name type="scientific">marine metagenome</name>
    <dbReference type="NCBI Taxonomy" id="408172"/>
    <lineage>
        <taxon>unclassified sequences</taxon>
        <taxon>metagenomes</taxon>
        <taxon>ecological metagenomes</taxon>
    </lineage>
</organism>
<proteinExistence type="inferred from homology"/>
<dbReference type="PROSITE" id="PS01279">
    <property type="entry name" value="PCMT"/>
    <property type="match status" value="1"/>
</dbReference>
<dbReference type="CDD" id="cd02440">
    <property type="entry name" value="AdoMet_MTases"/>
    <property type="match status" value="1"/>
</dbReference>
<keyword evidence="4" id="KW-0963">Cytoplasm</keyword>
<accession>A0A381QR55</accession>
<sequence>MSSKYNLNGIGMTSQRTRERLLGRLLDQGIKSMEVLDVMRSTPRHIFLDEALAHRAYEDVALPIGHNQTISQPYIVARMTEACVASGKLNKALEIGTGSGYQTAILASLAKKVYTIERIKPLLNRAKKNLKLLGLRNIDYKHDDGSLGWEEKGPFDAILATAAPQTVPHELLDQLAEGGRLIIPVGGEGRQELKLITKQGNEFNEGVLDLVRFVPLLKGQLHQ</sequence>
<dbReference type="FunFam" id="3.40.50.150:FF:000010">
    <property type="entry name" value="Protein-L-isoaspartate O-methyltransferase"/>
    <property type="match status" value="1"/>
</dbReference>
<dbReference type="InterPro" id="IPR029063">
    <property type="entry name" value="SAM-dependent_MTases_sf"/>
</dbReference>
<name>A0A381QR55_9ZZZZ</name>
<dbReference type="GO" id="GO:0005737">
    <property type="term" value="C:cytoplasm"/>
    <property type="evidence" value="ECO:0007669"/>
    <property type="project" value="UniProtKB-SubCell"/>
</dbReference>
<dbReference type="EMBL" id="UINC01001483">
    <property type="protein sequence ID" value="SUZ81845.1"/>
    <property type="molecule type" value="Genomic_DNA"/>
</dbReference>
<dbReference type="NCBIfam" id="TIGR00080">
    <property type="entry name" value="pimt"/>
    <property type="match status" value="1"/>
</dbReference>
<dbReference type="NCBIfam" id="NF001453">
    <property type="entry name" value="PRK00312.1"/>
    <property type="match status" value="1"/>
</dbReference>
<comment type="similarity">
    <text evidence="2">Belongs to the methyltransferase superfamily. L-isoaspartyl/D-aspartyl protein methyltransferase family.</text>
</comment>
<keyword evidence="7" id="KW-0949">S-adenosyl-L-methionine</keyword>
<dbReference type="AlphaFoldDB" id="A0A381QR55"/>
<evidence type="ECO:0000256" key="6">
    <source>
        <dbReference type="ARBA" id="ARBA00022679"/>
    </source>
</evidence>
<evidence type="ECO:0000256" key="7">
    <source>
        <dbReference type="ARBA" id="ARBA00022691"/>
    </source>
</evidence>